<organism evidence="12 13">
    <name type="scientific">Dicrurus megarhynchus</name>
    <dbReference type="NCBI Taxonomy" id="450177"/>
    <lineage>
        <taxon>Eukaryota</taxon>
        <taxon>Metazoa</taxon>
        <taxon>Chordata</taxon>
        <taxon>Craniata</taxon>
        <taxon>Vertebrata</taxon>
        <taxon>Euteleostomi</taxon>
        <taxon>Archelosauria</taxon>
        <taxon>Archosauria</taxon>
        <taxon>Dinosauria</taxon>
        <taxon>Saurischia</taxon>
        <taxon>Theropoda</taxon>
        <taxon>Coelurosauria</taxon>
        <taxon>Aves</taxon>
        <taxon>Neognathae</taxon>
        <taxon>Neoaves</taxon>
        <taxon>Telluraves</taxon>
        <taxon>Australaves</taxon>
        <taxon>Passeriformes</taxon>
        <taxon>Corvoidea</taxon>
        <taxon>Dicruridae</taxon>
        <taxon>Dicrurus</taxon>
    </lineage>
</organism>
<gene>
    <name evidence="12" type="primary">Ffar3</name>
    <name evidence="12" type="ORF">DICMEG_R15782</name>
</gene>
<evidence type="ECO:0000259" key="11">
    <source>
        <dbReference type="PROSITE" id="PS50262"/>
    </source>
</evidence>
<evidence type="ECO:0000256" key="8">
    <source>
        <dbReference type="ARBA" id="ARBA00023224"/>
    </source>
</evidence>
<feature type="non-terminal residue" evidence="12">
    <location>
        <position position="1"/>
    </location>
</feature>
<dbReference type="PROSITE" id="PS50262">
    <property type="entry name" value="G_PROTEIN_RECEP_F1_2"/>
    <property type="match status" value="1"/>
</dbReference>
<evidence type="ECO:0000256" key="10">
    <source>
        <dbReference type="SAM" id="Phobius"/>
    </source>
</evidence>
<evidence type="ECO:0000256" key="7">
    <source>
        <dbReference type="ARBA" id="ARBA00023170"/>
    </source>
</evidence>
<protein>
    <submittedName>
        <fullName evidence="12">FFAR3 protein</fullName>
    </submittedName>
</protein>
<reference evidence="12 13" key="1">
    <citation type="submission" date="2019-09" db="EMBL/GenBank/DDBJ databases">
        <title>Bird 10,000 Genomes (B10K) Project - Family phase.</title>
        <authorList>
            <person name="Zhang G."/>
        </authorList>
    </citation>
    <scope>NUCLEOTIDE SEQUENCE [LARGE SCALE GENOMIC DNA]</scope>
    <source>
        <strain evidence="12">B10K-DU-001-48</strain>
        <tissue evidence="12">Muscle</tissue>
    </source>
</reference>
<feature type="transmembrane region" description="Helical" evidence="10">
    <location>
        <begin position="65"/>
        <end position="85"/>
    </location>
</feature>
<evidence type="ECO:0000256" key="6">
    <source>
        <dbReference type="ARBA" id="ARBA00023136"/>
    </source>
</evidence>
<evidence type="ECO:0000256" key="5">
    <source>
        <dbReference type="ARBA" id="ARBA00023040"/>
    </source>
</evidence>
<feature type="non-terminal residue" evidence="12">
    <location>
        <position position="116"/>
    </location>
</feature>
<dbReference type="PANTHER" id="PTHR45822:SF5">
    <property type="entry name" value="FREE FATTY ACID RECEPTOR 2"/>
    <property type="match status" value="1"/>
</dbReference>
<feature type="region of interest" description="Disordered" evidence="9">
    <location>
        <begin position="90"/>
        <end position="116"/>
    </location>
</feature>
<feature type="compositionally biased region" description="Basic and acidic residues" evidence="9">
    <location>
        <begin position="94"/>
        <end position="116"/>
    </location>
</feature>
<dbReference type="PANTHER" id="PTHR45822">
    <property type="entry name" value="FREE FATTY ACID RECEPTOR 2-RELATED"/>
    <property type="match status" value="1"/>
</dbReference>
<keyword evidence="2" id="KW-1003">Cell membrane</keyword>
<name>A0A7L0A9P2_9CORV</name>
<keyword evidence="8" id="KW-0807">Transducer</keyword>
<evidence type="ECO:0000256" key="9">
    <source>
        <dbReference type="SAM" id="MobiDB-lite"/>
    </source>
</evidence>
<evidence type="ECO:0000313" key="12">
    <source>
        <dbReference type="EMBL" id="NXJ30410.1"/>
    </source>
</evidence>
<dbReference type="AlphaFoldDB" id="A0A7L0A9P2"/>
<dbReference type="InterPro" id="IPR000276">
    <property type="entry name" value="GPCR_Rhodpsn"/>
</dbReference>
<evidence type="ECO:0000256" key="1">
    <source>
        <dbReference type="ARBA" id="ARBA00004651"/>
    </source>
</evidence>
<feature type="domain" description="G-protein coupled receptors family 1 profile" evidence="11">
    <location>
        <begin position="1"/>
        <end position="75"/>
    </location>
</feature>
<dbReference type="Pfam" id="PF00001">
    <property type="entry name" value="7tm_1"/>
    <property type="match status" value="1"/>
</dbReference>
<dbReference type="GO" id="GO:0004930">
    <property type="term" value="F:G protein-coupled receptor activity"/>
    <property type="evidence" value="ECO:0007669"/>
    <property type="project" value="UniProtKB-KW"/>
</dbReference>
<comment type="caution">
    <text evidence="12">The sequence shown here is derived from an EMBL/GenBank/DDBJ whole genome shotgun (WGS) entry which is preliminary data.</text>
</comment>
<keyword evidence="4 10" id="KW-1133">Transmembrane helix</keyword>
<evidence type="ECO:0000256" key="2">
    <source>
        <dbReference type="ARBA" id="ARBA00022475"/>
    </source>
</evidence>
<keyword evidence="5" id="KW-0297">G-protein coupled receptor</keyword>
<evidence type="ECO:0000256" key="4">
    <source>
        <dbReference type="ARBA" id="ARBA00022989"/>
    </source>
</evidence>
<proteinExistence type="predicted"/>
<dbReference type="InterPro" id="IPR013312">
    <property type="entry name" value="GPR40-rel_orph"/>
</dbReference>
<feature type="transmembrane region" description="Helical" evidence="10">
    <location>
        <begin position="19"/>
        <end position="44"/>
    </location>
</feature>
<accession>A0A7L0A9P2</accession>
<sequence length="116" mass="12349">MAEAAAGMEWPLPAALCPVANFCFYSSMYLSSLFLAALSVQRYLGVAFPWRLRGRAGSGRRGRTLAVSAVIWLVACSHCSVVFVAELQGRGGRSRADGGDREVGVGDSVDPKVDPK</sequence>
<keyword evidence="13" id="KW-1185">Reference proteome</keyword>
<dbReference type="Gene3D" id="1.20.1070.10">
    <property type="entry name" value="Rhodopsin 7-helix transmembrane proteins"/>
    <property type="match status" value="1"/>
</dbReference>
<evidence type="ECO:0000313" key="13">
    <source>
        <dbReference type="Proteomes" id="UP000537234"/>
    </source>
</evidence>
<comment type="subcellular location">
    <subcellularLocation>
        <location evidence="1">Cell membrane</location>
        <topology evidence="1">Multi-pass membrane protein</topology>
    </subcellularLocation>
</comment>
<dbReference type="SUPFAM" id="SSF81321">
    <property type="entry name" value="Family A G protein-coupled receptor-like"/>
    <property type="match status" value="1"/>
</dbReference>
<keyword evidence="7" id="KW-0675">Receptor</keyword>
<dbReference type="GO" id="GO:0005886">
    <property type="term" value="C:plasma membrane"/>
    <property type="evidence" value="ECO:0007669"/>
    <property type="project" value="UniProtKB-SubCell"/>
</dbReference>
<dbReference type="PRINTS" id="PR01904">
    <property type="entry name" value="GPR40FAMILY"/>
</dbReference>
<evidence type="ECO:0000256" key="3">
    <source>
        <dbReference type="ARBA" id="ARBA00022692"/>
    </source>
</evidence>
<keyword evidence="3 10" id="KW-0812">Transmembrane</keyword>
<dbReference type="InterPro" id="IPR017452">
    <property type="entry name" value="GPCR_Rhodpsn_7TM"/>
</dbReference>
<dbReference type="GO" id="GO:0071398">
    <property type="term" value="P:cellular response to fatty acid"/>
    <property type="evidence" value="ECO:0007669"/>
    <property type="project" value="TreeGrafter"/>
</dbReference>
<dbReference type="Proteomes" id="UP000537234">
    <property type="component" value="Unassembled WGS sequence"/>
</dbReference>
<dbReference type="EMBL" id="VXAD01013255">
    <property type="protein sequence ID" value="NXJ30410.1"/>
    <property type="molecule type" value="Genomic_DNA"/>
</dbReference>
<keyword evidence="6 10" id="KW-0472">Membrane</keyword>